<dbReference type="RefSeq" id="WP_092590962.1">
    <property type="nucleotide sequence ID" value="NZ_FMWL01000009.1"/>
</dbReference>
<dbReference type="GO" id="GO:0032993">
    <property type="term" value="C:protein-DNA complex"/>
    <property type="evidence" value="ECO:0007669"/>
    <property type="project" value="TreeGrafter"/>
</dbReference>
<keyword evidence="6" id="KW-0804">Transcription</keyword>
<evidence type="ECO:0000256" key="4">
    <source>
        <dbReference type="ARBA" id="ARBA00023015"/>
    </source>
</evidence>
<keyword evidence="5 9" id="KW-0238">DNA-binding</keyword>
<reference evidence="12 13" key="1">
    <citation type="submission" date="2016-10" db="EMBL/GenBank/DDBJ databases">
        <authorList>
            <person name="de Groot N.N."/>
        </authorList>
    </citation>
    <scope>NUCLEOTIDE SEQUENCE [LARGE SCALE GENOMIC DNA]</scope>
    <source>
        <strain evidence="12 13">DSM 2784</strain>
    </source>
</reference>
<evidence type="ECO:0000313" key="13">
    <source>
        <dbReference type="Proteomes" id="UP000199208"/>
    </source>
</evidence>
<dbReference type="GO" id="GO:0005829">
    <property type="term" value="C:cytosol"/>
    <property type="evidence" value="ECO:0007669"/>
    <property type="project" value="TreeGrafter"/>
</dbReference>
<dbReference type="InterPro" id="IPR011006">
    <property type="entry name" value="CheY-like_superfamily"/>
</dbReference>
<dbReference type="Pfam" id="PF00486">
    <property type="entry name" value="Trans_reg_C"/>
    <property type="match status" value="1"/>
</dbReference>
<dbReference type="SUPFAM" id="SSF52172">
    <property type="entry name" value="CheY-like"/>
    <property type="match status" value="1"/>
</dbReference>
<evidence type="ECO:0000256" key="1">
    <source>
        <dbReference type="ARBA" id="ARBA00018672"/>
    </source>
</evidence>
<dbReference type="InterPro" id="IPR039420">
    <property type="entry name" value="WalR-like"/>
</dbReference>
<dbReference type="PROSITE" id="PS51755">
    <property type="entry name" value="OMPR_PHOB"/>
    <property type="match status" value="1"/>
</dbReference>
<keyword evidence="3" id="KW-0902">Two-component regulatory system</keyword>
<evidence type="ECO:0000256" key="9">
    <source>
        <dbReference type="PROSITE-ProRule" id="PRU01091"/>
    </source>
</evidence>
<proteinExistence type="predicted"/>
<dbReference type="GO" id="GO:0006355">
    <property type="term" value="P:regulation of DNA-templated transcription"/>
    <property type="evidence" value="ECO:0007669"/>
    <property type="project" value="InterPro"/>
</dbReference>
<feature type="modified residue" description="4-aspartylphosphate" evidence="8">
    <location>
        <position position="54"/>
    </location>
</feature>
<dbReference type="CDD" id="cd00383">
    <property type="entry name" value="trans_reg_C"/>
    <property type="match status" value="1"/>
</dbReference>
<comment type="function">
    <text evidence="7">May play the central regulatory role in sporulation. It may be an element of the effector pathway responsible for the activation of sporulation genes in response to nutritional stress. Spo0A may act in concert with spo0H (a sigma factor) to control the expression of some genes that are critical to the sporulation process.</text>
</comment>
<dbReference type="GO" id="GO:0000156">
    <property type="term" value="F:phosphorelay response regulator activity"/>
    <property type="evidence" value="ECO:0007669"/>
    <property type="project" value="TreeGrafter"/>
</dbReference>
<dbReference type="InterPro" id="IPR001867">
    <property type="entry name" value="OmpR/PhoB-type_DNA-bd"/>
</dbReference>
<dbReference type="SMART" id="SM00862">
    <property type="entry name" value="Trans_reg_C"/>
    <property type="match status" value="1"/>
</dbReference>
<feature type="domain" description="OmpR/PhoB-type" evidence="11">
    <location>
        <begin position="130"/>
        <end position="228"/>
    </location>
</feature>
<dbReference type="GO" id="GO:0000976">
    <property type="term" value="F:transcription cis-regulatory region binding"/>
    <property type="evidence" value="ECO:0007669"/>
    <property type="project" value="TreeGrafter"/>
</dbReference>
<dbReference type="PROSITE" id="PS50110">
    <property type="entry name" value="RESPONSE_REGULATORY"/>
    <property type="match status" value="1"/>
</dbReference>
<name>A0A1G5S1M4_9FIRM</name>
<dbReference type="EMBL" id="FMWL01000009">
    <property type="protein sequence ID" value="SCZ79820.1"/>
    <property type="molecule type" value="Genomic_DNA"/>
</dbReference>
<dbReference type="STRING" id="1120920.SAMN03080599_01944"/>
<evidence type="ECO:0000256" key="2">
    <source>
        <dbReference type="ARBA" id="ARBA00022553"/>
    </source>
</evidence>
<dbReference type="SMART" id="SM00448">
    <property type="entry name" value="REC"/>
    <property type="match status" value="1"/>
</dbReference>
<feature type="domain" description="Response regulatory" evidence="10">
    <location>
        <begin position="5"/>
        <end position="118"/>
    </location>
</feature>
<dbReference type="FunFam" id="1.10.10.10:FF:000018">
    <property type="entry name" value="DNA-binding response regulator ResD"/>
    <property type="match status" value="1"/>
</dbReference>
<evidence type="ECO:0000313" key="12">
    <source>
        <dbReference type="EMBL" id="SCZ79820.1"/>
    </source>
</evidence>
<sequence length="232" mass="26738">MASEKILIVDDDRNICRLVTLYLSNAGYTAVSCHDGSDALDQIRSAHYDLILLDLMIPSINGWEVCKLIKAEHDIPIIMVTARDMIDDKLSGFEAGADDYIVKPFEPKELVARVKARLKTRTSGEPVVKTEVLEFDNLRIDINRYTVWLDDLQIDLKPREIQLLHFMLKNRNIVFTRDQLLESVWENPYDTDTRTVDVHIKNLRQKLKSDRSTWSITTVWGIGYKLEVPAHV</sequence>
<dbReference type="PROSITE" id="PS51257">
    <property type="entry name" value="PROKAR_LIPOPROTEIN"/>
    <property type="match status" value="1"/>
</dbReference>
<dbReference type="Gene3D" id="1.10.10.10">
    <property type="entry name" value="Winged helix-like DNA-binding domain superfamily/Winged helix DNA-binding domain"/>
    <property type="match status" value="1"/>
</dbReference>
<organism evidence="12 13">
    <name type="scientific">Acidaminobacter hydrogenoformans DSM 2784</name>
    <dbReference type="NCBI Taxonomy" id="1120920"/>
    <lineage>
        <taxon>Bacteria</taxon>
        <taxon>Bacillati</taxon>
        <taxon>Bacillota</taxon>
        <taxon>Clostridia</taxon>
        <taxon>Peptostreptococcales</taxon>
        <taxon>Acidaminobacteraceae</taxon>
        <taxon>Acidaminobacter</taxon>
    </lineage>
</organism>
<evidence type="ECO:0000256" key="5">
    <source>
        <dbReference type="ARBA" id="ARBA00023125"/>
    </source>
</evidence>
<dbReference type="AlphaFoldDB" id="A0A1G5S1M4"/>
<keyword evidence="13" id="KW-1185">Reference proteome</keyword>
<dbReference type="OrthoDB" id="9790454at2"/>
<keyword evidence="4" id="KW-0805">Transcription regulation</keyword>
<dbReference type="FunFam" id="3.40.50.2300:FF:000001">
    <property type="entry name" value="DNA-binding response regulator PhoB"/>
    <property type="match status" value="1"/>
</dbReference>
<keyword evidence="2 8" id="KW-0597">Phosphoprotein</keyword>
<evidence type="ECO:0000256" key="7">
    <source>
        <dbReference type="ARBA" id="ARBA00024867"/>
    </source>
</evidence>
<dbReference type="InterPro" id="IPR001789">
    <property type="entry name" value="Sig_transdc_resp-reg_receiver"/>
</dbReference>
<evidence type="ECO:0000256" key="3">
    <source>
        <dbReference type="ARBA" id="ARBA00023012"/>
    </source>
</evidence>
<dbReference type="PANTHER" id="PTHR48111">
    <property type="entry name" value="REGULATOR OF RPOS"/>
    <property type="match status" value="1"/>
</dbReference>
<evidence type="ECO:0000259" key="11">
    <source>
        <dbReference type="PROSITE" id="PS51755"/>
    </source>
</evidence>
<accession>A0A1G5S1M4</accession>
<dbReference type="Gene3D" id="6.10.250.690">
    <property type="match status" value="1"/>
</dbReference>
<dbReference type="InterPro" id="IPR036388">
    <property type="entry name" value="WH-like_DNA-bd_sf"/>
</dbReference>
<dbReference type="Gene3D" id="3.40.50.2300">
    <property type="match status" value="1"/>
</dbReference>
<evidence type="ECO:0000259" key="10">
    <source>
        <dbReference type="PROSITE" id="PS50110"/>
    </source>
</evidence>
<evidence type="ECO:0000256" key="6">
    <source>
        <dbReference type="ARBA" id="ARBA00023163"/>
    </source>
</evidence>
<dbReference type="CDD" id="cd17574">
    <property type="entry name" value="REC_OmpR"/>
    <property type="match status" value="1"/>
</dbReference>
<evidence type="ECO:0000256" key="8">
    <source>
        <dbReference type="PROSITE-ProRule" id="PRU00169"/>
    </source>
</evidence>
<feature type="DNA-binding region" description="OmpR/PhoB-type" evidence="9">
    <location>
        <begin position="130"/>
        <end position="228"/>
    </location>
</feature>
<dbReference type="PANTHER" id="PTHR48111:SF21">
    <property type="entry name" value="DNA-BINDING DUAL MASTER TRANSCRIPTIONAL REGULATOR RPAA"/>
    <property type="match status" value="1"/>
</dbReference>
<protein>
    <recommendedName>
        <fullName evidence="1">Stage 0 sporulation protein A homolog</fullName>
    </recommendedName>
</protein>
<dbReference type="Proteomes" id="UP000199208">
    <property type="component" value="Unassembled WGS sequence"/>
</dbReference>
<gene>
    <name evidence="12" type="ORF">SAMN03080599_01944</name>
</gene>
<dbReference type="Pfam" id="PF00072">
    <property type="entry name" value="Response_reg"/>
    <property type="match status" value="1"/>
</dbReference>